<keyword evidence="1" id="KW-0812">Transmembrane</keyword>
<accession>A0A382X3H2</accession>
<sequence length="65" mass="7312">MNQIASLKSEATQLISHFPMQYLYLLMASLIFSVPLSLAKELPTSLKELPAQDNLPDLFKFDNGK</sequence>
<dbReference type="AlphaFoldDB" id="A0A382X3H2"/>
<evidence type="ECO:0000256" key="1">
    <source>
        <dbReference type="SAM" id="Phobius"/>
    </source>
</evidence>
<gene>
    <name evidence="2" type="ORF">METZ01_LOCUS417782</name>
</gene>
<feature type="non-terminal residue" evidence="2">
    <location>
        <position position="65"/>
    </location>
</feature>
<name>A0A382X3H2_9ZZZZ</name>
<proteinExistence type="predicted"/>
<evidence type="ECO:0000313" key="2">
    <source>
        <dbReference type="EMBL" id="SVD64928.1"/>
    </source>
</evidence>
<dbReference type="EMBL" id="UINC01164204">
    <property type="protein sequence ID" value="SVD64928.1"/>
    <property type="molecule type" value="Genomic_DNA"/>
</dbReference>
<organism evidence="2">
    <name type="scientific">marine metagenome</name>
    <dbReference type="NCBI Taxonomy" id="408172"/>
    <lineage>
        <taxon>unclassified sequences</taxon>
        <taxon>metagenomes</taxon>
        <taxon>ecological metagenomes</taxon>
    </lineage>
</organism>
<protein>
    <submittedName>
        <fullName evidence="2">Uncharacterized protein</fullName>
    </submittedName>
</protein>
<reference evidence="2" key="1">
    <citation type="submission" date="2018-05" db="EMBL/GenBank/DDBJ databases">
        <authorList>
            <person name="Lanie J.A."/>
            <person name="Ng W.-L."/>
            <person name="Kazmierczak K.M."/>
            <person name="Andrzejewski T.M."/>
            <person name="Davidsen T.M."/>
            <person name="Wayne K.J."/>
            <person name="Tettelin H."/>
            <person name="Glass J.I."/>
            <person name="Rusch D."/>
            <person name="Podicherti R."/>
            <person name="Tsui H.-C.T."/>
            <person name="Winkler M.E."/>
        </authorList>
    </citation>
    <scope>NUCLEOTIDE SEQUENCE</scope>
</reference>
<keyword evidence="1" id="KW-1133">Transmembrane helix</keyword>
<keyword evidence="1" id="KW-0472">Membrane</keyword>
<feature type="transmembrane region" description="Helical" evidence="1">
    <location>
        <begin position="20"/>
        <end position="39"/>
    </location>
</feature>